<keyword evidence="3" id="KW-1185">Reference proteome</keyword>
<feature type="compositionally biased region" description="Basic and acidic residues" evidence="1">
    <location>
        <begin position="24"/>
        <end position="43"/>
    </location>
</feature>
<feature type="region of interest" description="Disordered" evidence="1">
    <location>
        <begin position="130"/>
        <end position="180"/>
    </location>
</feature>
<name>A0A6D2JMG7_9BRAS</name>
<gene>
    <name evidence="2" type="ORF">MERR_LOCUS27681</name>
</gene>
<feature type="region of interest" description="Disordered" evidence="1">
    <location>
        <begin position="24"/>
        <end position="105"/>
    </location>
</feature>
<evidence type="ECO:0000313" key="2">
    <source>
        <dbReference type="EMBL" id="CAA7040446.1"/>
    </source>
</evidence>
<comment type="caution">
    <text evidence="2">The sequence shown here is derived from an EMBL/GenBank/DDBJ whole genome shotgun (WGS) entry which is preliminary data.</text>
</comment>
<feature type="compositionally biased region" description="Basic and acidic residues" evidence="1">
    <location>
        <begin position="152"/>
        <end position="162"/>
    </location>
</feature>
<dbReference type="AlphaFoldDB" id="A0A6D2JMG7"/>
<accession>A0A6D2JMG7</accession>
<dbReference type="EMBL" id="CACVBM020001229">
    <property type="protein sequence ID" value="CAA7040446.1"/>
    <property type="molecule type" value="Genomic_DNA"/>
</dbReference>
<organism evidence="2 3">
    <name type="scientific">Microthlaspi erraticum</name>
    <dbReference type="NCBI Taxonomy" id="1685480"/>
    <lineage>
        <taxon>Eukaryota</taxon>
        <taxon>Viridiplantae</taxon>
        <taxon>Streptophyta</taxon>
        <taxon>Embryophyta</taxon>
        <taxon>Tracheophyta</taxon>
        <taxon>Spermatophyta</taxon>
        <taxon>Magnoliopsida</taxon>
        <taxon>eudicotyledons</taxon>
        <taxon>Gunneridae</taxon>
        <taxon>Pentapetalae</taxon>
        <taxon>rosids</taxon>
        <taxon>malvids</taxon>
        <taxon>Brassicales</taxon>
        <taxon>Brassicaceae</taxon>
        <taxon>Coluteocarpeae</taxon>
        <taxon>Microthlaspi</taxon>
    </lineage>
</organism>
<proteinExistence type="predicted"/>
<sequence length="180" mass="19219">MKSWMLGHLNQMKEALLVVVAEEREKGKEKVEGGGSTDGKENARAGAKGNIGRPREPTPERNEEAAGLRSGPLYKKPRVVGWEGDDYLNTRSDEAGKERTGVDEETSTWKYYGGTLDVLAELGVDKVDKSPNVGEELGGRGEGGTVVADGGKTNRKEDKVVDAGDEGGGCGEKKMKRAVG</sequence>
<feature type="compositionally biased region" description="Basic and acidic residues" evidence="1">
    <location>
        <begin position="91"/>
        <end position="102"/>
    </location>
</feature>
<feature type="compositionally biased region" description="Basic and acidic residues" evidence="1">
    <location>
        <begin position="53"/>
        <end position="66"/>
    </location>
</feature>
<protein>
    <submittedName>
        <fullName evidence="2">Uncharacterized protein</fullName>
    </submittedName>
</protein>
<reference evidence="2" key="1">
    <citation type="submission" date="2020-01" db="EMBL/GenBank/DDBJ databases">
        <authorList>
            <person name="Mishra B."/>
        </authorList>
    </citation>
    <scope>NUCLEOTIDE SEQUENCE [LARGE SCALE GENOMIC DNA]</scope>
</reference>
<evidence type="ECO:0000256" key="1">
    <source>
        <dbReference type="SAM" id="MobiDB-lite"/>
    </source>
</evidence>
<dbReference type="Proteomes" id="UP000467841">
    <property type="component" value="Unassembled WGS sequence"/>
</dbReference>
<evidence type="ECO:0000313" key="3">
    <source>
        <dbReference type="Proteomes" id="UP000467841"/>
    </source>
</evidence>